<evidence type="ECO:0000256" key="1">
    <source>
        <dbReference type="SAM" id="MobiDB-lite"/>
    </source>
</evidence>
<evidence type="ECO:0000313" key="4">
    <source>
        <dbReference type="Proteomes" id="UP000048600"/>
    </source>
</evidence>
<organism evidence="2 4">
    <name type="scientific">Mycobacterium tuberculosis</name>
    <dbReference type="NCBI Taxonomy" id="1773"/>
    <lineage>
        <taxon>Bacteria</taxon>
        <taxon>Bacillati</taxon>
        <taxon>Actinomycetota</taxon>
        <taxon>Actinomycetes</taxon>
        <taxon>Mycobacteriales</taxon>
        <taxon>Mycobacteriaceae</taxon>
        <taxon>Mycobacterium</taxon>
        <taxon>Mycobacterium tuberculosis complex</taxon>
    </lineage>
</organism>
<proteinExistence type="predicted"/>
<name>A0A5R1ZB75_MYCTX</name>
<dbReference type="EMBL" id="CHKL01000032">
    <property type="protein sequence ID" value="COV72723.1"/>
    <property type="molecule type" value="Genomic_DNA"/>
</dbReference>
<evidence type="ECO:0000313" key="5">
    <source>
        <dbReference type="Proteomes" id="UP000671119"/>
    </source>
</evidence>
<dbReference type="Proteomes" id="UP000048600">
    <property type="component" value="Unassembled WGS sequence"/>
</dbReference>
<protein>
    <submittedName>
        <fullName evidence="2">Uncharacterized protein</fullName>
    </submittedName>
</protein>
<dbReference type="RefSeq" id="WP_009939955.1">
    <property type="nucleotide sequence ID" value="NZ_AP018034.1"/>
</dbReference>
<dbReference type="Proteomes" id="UP000671119">
    <property type="component" value="Unassembled WGS sequence"/>
</dbReference>
<evidence type="ECO:0000313" key="2">
    <source>
        <dbReference type="EMBL" id="COV72723.1"/>
    </source>
</evidence>
<reference evidence="3 5" key="2">
    <citation type="submission" date="2021-03" db="EMBL/GenBank/DDBJ databases">
        <title>Whole Genome Sequencing of Mycobacterium tuberculosis clinical isolates from Arunachal Pradesh, India.</title>
        <authorList>
            <person name="Singh S."/>
            <person name="Mudliar S.R."/>
            <person name="Kulsum U."/>
            <person name="Rufai S.B."/>
            <person name="Singh P.K."/>
            <person name="Umpo M."/>
            <person name="Nyori M."/>
        </authorList>
    </citation>
    <scope>NUCLEOTIDE SEQUENCE [LARGE SCALE GENOMIC DNA]</scope>
    <source>
        <strain evidence="3 5">OMICS/BPL/0142/20/SP</strain>
    </source>
</reference>
<gene>
    <name evidence="2" type="ORF">ERS007741_00529</name>
    <name evidence="3" type="ORF">J8J21_07375</name>
</gene>
<dbReference type="EMBL" id="JAGIZI010000008">
    <property type="protein sequence ID" value="MBP0682942.1"/>
    <property type="molecule type" value="Genomic_DNA"/>
</dbReference>
<evidence type="ECO:0000313" key="3">
    <source>
        <dbReference type="EMBL" id="MBP0682942.1"/>
    </source>
</evidence>
<sequence>MSQFKTLKCRNDSPERFDSIEHARTWPGHMGAAMANAYSANPNPFGVSPQPPKPATAAWINPPTPDPK</sequence>
<reference evidence="2 4" key="1">
    <citation type="submission" date="2015-03" db="EMBL/GenBank/DDBJ databases">
        <authorList>
            <consortium name="Pathogen Informatics"/>
        </authorList>
    </citation>
    <scope>NUCLEOTIDE SEQUENCE [LARGE SCALE GENOMIC DNA]</scope>
    <source>
        <strain evidence="2 4">P00601463</strain>
    </source>
</reference>
<feature type="region of interest" description="Disordered" evidence="1">
    <location>
        <begin position="42"/>
        <end position="68"/>
    </location>
</feature>
<dbReference type="AlphaFoldDB" id="A0A5R1ZB75"/>
<accession>A0A5R1ZB75</accession>